<keyword evidence="7" id="KW-0547">Nucleotide-binding</keyword>
<keyword evidence="6 16" id="KW-0808">Transferase</keyword>
<comment type="caution">
    <text evidence="16">The sequence shown here is derived from an EMBL/GenBank/DDBJ whole genome shotgun (WGS) entry which is preliminary data.</text>
</comment>
<dbReference type="InterPro" id="IPR003594">
    <property type="entry name" value="HATPase_dom"/>
</dbReference>
<dbReference type="GO" id="GO:0004673">
    <property type="term" value="F:protein histidine kinase activity"/>
    <property type="evidence" value="ECO:0007669"/>
    <property type="project" value="UniProtKB-EC"/>
</dbReference>
<dbReference type="Gene3D" id="3.30.565.10">
    <property type="entry name" value="Histidine kinase-like ATPase, C-terminal domain"/>
    <property type="match status" value="1"/>
</dbReference>
<feature type="domain" description="Histidine kinase" evidence="14">
    <location>
        <begin position="494"/>
        <end position="597"/>
    </location>
</feature>
<keyword evidence="12" id="KW-0175">Coiled coil</keyword>
<evidence type="ECO:0000313" key="17">
    <source>
        <dbReference type="Proteomes" id="UP001589747"/>
    </source>
</evidence>
<evidence type="ECO:0000256" key="10">
    <source>
        <dbReference type="ARBA" id="ARBA00023012"/>
    </source>
</evidence>
<dbReference type="InterPro" id="IPR005467">
    <property type="entry name" value="His_kinase_dom"/>
</dbReference>
<dbReference type="SUPFAM" id="SSF55874">
    <property type="entry name" value="ATPase domain of HSP90 chaperone/DNA topoisomerase II/histidine kinase"/>
    <property type="match status" value="1"/>
</dbReference>
<dbReference type="PROSITE" id="PS50109">
    <property type="entry name" value="HIS_KIN"/>
    <property type="match status" value="1"/>
</dbReference>
<evidence type="ECO:0000256" key="13">
    <source>
        <dbReference type="SAM" id="Phobius"/>
    </source>
</evidence>
<evidence type="ECO:0000256" key="3">
    <source>
        <dbReference type="ARBA" id="ARBA00012438"/>
    </source>
</evidence>
<sequence>MPIRWFAPITAWYARIQIKRKVIVAYLPLIILSLFILGLISSQLFSRSIIERTKENIHDESALMVAKLDSTMNNMEICANLLVTDLNRLFEAYPAASERTAIDDVRLRNLLQSRLSIDVALFPEVAAAVFVEPDGTVHTSYSAVNDETQIARNGLVQQLLDAGSYGESHWLPMERRNYLTSDPQVPVLTLGKVLSDINTGRTLGSLFLLVQESTISGFLGGGDVEQKQYYLVDRDMSIIASPNAALVLTSAKNRPEYALLRRSEAASEILDHGGERNLVTVSSYSPLGWQLVNLTSIDLLTKDIRKNGWLTVLIGLICVIVTWLAADRLSKWIVGPLLQLVKAMRRVMEGDLTVHAPIRTQDEVGLLARAFNTMVQRIQELVLKVEEEQARKREYELALITAQVKPHFLYNTLDTIYVLNDMDRHEEARDTTKALADFYRMVLSKGRELILLGQEAKITADYLAIMQVRYSEVFRYEIHIPAELAGAPIPKLSLQPLVENAIYHGLKTKGEPGLIRISAYSEAGKVVVAVEDDGVGMDDRQLAEVLQAHTDADGQRSIGLYSVEERLKLYFGEEYGMTIASEPGRGTRVVLQVPALRTGGGTSDV</sequence>
<dbReference type="PANTHER" id="PTHR34220:SF7">
    <property type="entry name" value="SENSOR HISTIDINE KINASE YPDA"/>
    <property type="match status" value="1"/>
</dbReference>
<keyword evidence="8 16" id="KW-0418">Kinase</keyword>
<feature type="transmembrane region" description="Helical" evidence="13">
    <location>
        <begin position="23"/>
        <end position="45"/>
    </location>
</feature>
<evidence type="ECO:0000256" key="8">
    <source>
        <dbReference type="ARBA" id="ARBA00022777"/>
    </source>
</evidence>
<protein>
    <recommendedName>
        <fullName evidence="3">histidine kinase</fullName>
        <ecNumber evidence="3">2.7.13.3</ecNumber>
    </recommendedName>
</protein>
<evidence type="ECO:0000259" key="15">
    <source>
        <dbReference type="PROSITE" id="PS50885"/>
    </source>
</evidence>
<keyword evidence="13" id="KW-1133">Transmembrane helix</keyword>
<keyword evidence="5" id="KW-0597">Phosphoprotein</keyword>
<keyword evidence="11 13" id="KW-0472">Membrane</keyword>
<evidence type="ECO:0000256" key="9">
    <source>
        <dbReference type="ARBA" id="ARBA00022840"/>
    </source>
</evidence>
<evidence type="ECO:0000256" key="1">
    <source>
        <dbReference type="ARBA" id="ARBA00000085"/>
    </source>
</evidence>
<evidence type="ECO:0000256" key="6">
    <source>
        <dbReference type="ARBA" id="ARBA00022679"/>
    </source>
</evidence>
<dbReference type="SUPFAM" id="SSF158472">
    <property type="entry name" value="HAMP domain-like"/>
    <property type="match status" value="1"/>
</dbReference>
<dbReference type="RefSeq" id="WP_377502615.1">
    <property type="nucleotide sequence ID" value="NZ_JBHMDO010000054.1"/>
</dbReference>
<gene>
    <name evidence="16" type="ORF">ACFFSY_33250</name>
</gene>
<keyword evidence="10" id="KW-0902">Two-component regulatory system</keyword>
<dbReference type="EC" id="2.7.13.3" evidence="3"/>
<keyword evidence="13" id="KW-0812">Transmembrane</keyword>
<dbReference type="SMART" id="SM00304">
    <property type="entry name" value="HAMP"/>
    <property type="match status" value="1"/>
</dbReference>
<feature type="domain" description="HAMP" evidence="15">
    <location>
        <begin position="331"/>
        <end position="383"/>
    </location>
</feature>
<dbReference type="InterPro" id="IPR050640">
    <property type="entry name" value="Bact_2-comp_sensor_kinase"/>
</dbReference>
<comment type="subcellular location">
    <subcellularLocation>
        <location evidence="2">Cell membrane</location>
        <topology evidence="2">Multi-pass membrane protein</topology>
    </subcellularLocation>
</comment>
<accession>A0ABV5L030</accession>
<evidence type="ECO:0000256" key="12">
    <source>
        <dbReference type="SAM" id="Coils"/>
    </source>
</evidence>
<reference evidence="16 17" key="1">
    <citation type="submission" date="2024-09" db="EMBL/GenBank/DDBJ databases">
        <authorList>
            <person name="Sun Q."/>
            <person name="Mori K."/>
        </authorList>
    </citation>
    <scope>NUCLEOTIDE SEQUENCE [LARGE SCALE GENOMIC DNA]</scope>
    <source>
        <strain evidence="16 17">TISTR 2452</strain>
    </source>
</reference>
<dbReference type="Pfam" id="PF02518">
    <property type="entry name" value="HATPase_c"/>
    <property type="match status" value="1"/>
</dbReference>
<dbReference type="InterPro" id="IPR003660">
    <property type="entry name" value="HAMP_dom"/>
</dbReference>
<dbReference type="PRINTS" id="PR00344">
    <property type="entry name" value="BCTRLSENSOR"/>
</dbReference>
<dbReference type="PROSITE" id="PS50885">
    <property type="entry name" value="HAMP"/>
    <property type="match status" value="1"/>
</dbReference>
<dbReference type="CDD" id="cd06225">
    <property type="entry name" value="HAMP"/>
    <property type="match status" value="1"/>
</dbReference>
<dbReference type="InterPro" id="IPR010559">
    <property type="entry name" value="Sig_transdc_His_kin_internal"/>
</dbReference>
<evidence type="ECO:0000313" key="16">
    <source>
        <dbReference type="EMBL" id="MFB9330834.1"/>
    </source>
</evidence>
<dbReference type="Gene3D" id="6.10.340.10">
    <property type="match status" value="1"/>
</dbReference>
<name>A0ABV5L030_9BACL</name>
<evidence type="ECO:0000256" key="5">
    <source>
        <dbReference type="ARBA" id="ARBA00022553"/>
    </source>
</evidence>
<dbReference type="PANTHER" id="PTHR34220">
    <property type="entry name" value="SENSOR HISTIDINE KINASE YPDA"/>
    <property type="match status" value="1"/>
</dbReference>
<evidence type="ECO:0000256" key="2">
    <source>
        <dbReference type="ARBA" id="ARBA00004651"/>
    </source>
</evidence>
<comment type="catalytic activity">
    <reaction evidence="1">
        <text>ATP + protein L-histidine = ADP + protein N-phospho-L-histidine.</text>
        <dbReference type="EC" id="2.7.13.3"/>
    </reaction>
</comment>
<keyword evidence="4" id="KW-1003">Cell membrane</keyword>
<dbReference type="Proteomes" id="UP001589747">
    <property type="component" value="Unassembled WGS sequence"/>
</dbReference>
<evidence type="ECO:0000259" key="14">
    <source>
        <dbReference type="PROSITE" id="PS50109"/>
    </source>
</evidence>
<dbReference type="InterPro" id="IPR036890">
    <property type="entry name" value="HATPase_C_sf"/>
</dbReference>
<dbReference type="Pfam" id="PF00672">
    <property type="entry name" value="HAMP"/>
    <property type="match status" value="1"/>
</dbReference>
<evidence type="ECO:0000256" key="7">
    <source>
        <dbReference type="ARBA" id="ARBA00022741"/>
    </source>
</evidence>
<keyword evidence="17" id="KW-1185">Reference proteome</keyword>
<keyword evidence="9" id="KW-0067">ATP-binding</keyword>
<dbReference type="EMBL" id="JBHMDO010000054">
    <property type="protein sequence ID" value="MFB9330834.1"/>
    <property type="molecule type" value="Genomic_DNA"/>
</dbReference>
<dbReference type="InterPro" id="IPR004358">
    <property type="entry name" value="Sig_transdc_His_kin-like_C"/>
</dbReference>
<feature type="coiled-coil region" evidence="12">
    <location>
        <begin position="378"/>
        <end position="405"/>
    </location>
</feature>
<evidence type="ECO:0000256" key="11">
    <source>
        <dbReference type="ARBA" id="ARBA00023136"/>
    </source>
</evidence>
<proteinExistence type="predicted"/>
<dbReference type="SMART" id="SM00387">
    <property type="entry name" value="HATPase_c"/>
    <property type="match status" value="1"/>
</dbReference>
<organism evidence="16 17">
    <name type="scientific">Paenibacillus aurantiacus</name>
    <dbReference type="NCBI Taxonomy" id="1936118"/>
    <lineage>
        <taxon>Bacteria</taxon>
        <taxon>Bacillati</taxon>
        <taxon>Bacillota</taxon>
        <taxon>Bacilli</taxon>
        <taxon>Bacillales</taxon>
        <taxon>Paenibacillaceae</taxon>
        <taxon>Paenibacillus</taxon>
    </lineage>
</organism>
<dbReference type="Pfam" id="PF06580">
    <property type="entry name" value="His_kinase"/>
    <property type="match status" value="1"/>
</dbReference>
<evidence type="ECO:0000256" key="4">
    <source>
        <dbReference type="ARBA" id="ARBA00022475"/>
    </source>
</evidence>